<dbReference type="GeneID" id="69982836"/>
<feature type="transmembrane region" description="Helical" evidence="7">
    <location>
        <begin position="421"/>
        <end position="443"/>
    </location>
</feature>
<feature type="transmembrane region" description="Helical" evidence="7">
    <location>
        <begin position="250"/>
        <end position="279"/>
    </location>
</feature>
<dbReference type="Proteomes" id="UP000033047">
    <property type="component" value="Unassembled WGS sequence"/>
</dbReference>
<protein>
    <recommendedName>
        <fullName evidence="6">Transporter</fullName>
    </recommendedName>
</protein>
<comment type="caution">
    <text evidence="8">The sequence shown here is derived from an EMBL/GenBank/DDBJ whole genome shotgun (WGS) entry which is preliminary data.</text>
</comment>
<accession>A0A0F5JHG8</accession>
<keyword evidence="5 7" id="KW-0472">Membrane</keyword>
<dbReference type="InterPro" id="IPR000175">
    <property type="entry name" value="Na/ntran_symport"/>
</dbReference>
<dbReference type="EMBL" id="AQHV01000010">
    <property type="protein sequence ID" value="KKB56922.1"/>
    <property type="molecule type" value="Genomic_DNA"/>
</dbReference>
<evidence type="ECO:0000256" key="7">
    <source>
        <dbReference type="SAM" id="Phobius"/>
    </source>
</evidence>
<evidence type="ECO:0000256" key="2">
    <source>
        <dbReference type="ARBA" id="ARBA00022448"/>
    </source>
</evidence>
<feature type="transmembrane region" description="Helical" evidence="7">
    <location>
        <begin position="147"/>
        <end position="165"/>
    </location>
</feature>
<evidence type="ECO:0000256" key="4">
    <source>
        <dbReference type="ARBA" id="ARBA00022989"/>
    </source>
</evidence>
<dbReference type="PANTHER" id="PTHR42948">
    <property type="entry name" value="TRANSPORTER"/>
    <property type="match status" value="1"/>
</dbReference>
<keyword evidence="4 7" id="KW-1133">Transmembrane helix</keyword>
<feature type="transmembrane region" description="Helical" evidence="7">
    <location>
        <begin position="217"/>
        <end position="238"/>
    </location>
</feature>
<keyword evidence="6" id="KW-0769">Symport</keyword>
<dbReference type="GO" id="GO:0015293">
    <property type="term" value="F:symporter activity"/>
    <property type="evidence" value="ECO:0007669"/>
    <property type="project" value="UniProtKB-KW"/>
</dbReference>
<gene>
    <name evidence="8" type="ORF">HMPREF1535_01574</name>
</gene>
<feature type="transmembrane region" description="Helical" evidence="7">
    <location>
        <begin position="42"/>
        <end position="66"/>
    </location>
</feature>
<feature type="transmembrane region" description="Helical" evidence="7">
    <location>
        <begin position="87"/>
        <end position="108"/>
    </location>
</feature>
<reference evidence="8 9" key="1">
    <citation type="submission" date="2013-04" db="EMBL/GenBank/DDBJ databases">
        <title>The Genome Sequence of Parabacteroides goldsteinii DSM 19448.</title>
        <authorList>
            <consortium name="The Broad Institute Genomics Platform"/>
            <person name="Earl A."/>
            <person name="Ward D."/>
            <person name="Feldgarden M."/>
            <person name="Gevers D."/>
            <person name="Martens E."/>
            <person name="Sakamoto M."/>
            <person name="Benno Y."/>
            <person name="Song Y."/>
            <person name="Liu C."/>
            <person name="Lee J."/>
            <person name="Bolanos M."/>
            <person name="Vaisanen M.L."/>
            <person name="Finegold S.M."/>
            <person name="Walker B."/>
            <person name="Young S."/>
            <person name="Zeng Q."/>
            <person name="Gargeya S."/>
            <person name="Fitzgerald M."/>
            <person name="Haas B."/>
            <person name="Abouelleil A."/>
            <person name="Allen A.W."/>
            <person name="Alvarado L."/>
            <person name="Arachchi H.M."/>
            <person name="Berlin A.M."/>
            <person name="Chapman S.B."/>
            <person name="Gainer-Dewar J."/>
            <person name="Goldberg J."/>
            <person name="Griggs A."/>
            <person name="Gujja S."/>
            <person name="Hansen M."/>
            <person name="Howarth C."/>
            <person name="Imamovic A."/>
            <person name="Ireland A."/>
            <person name="Larimer J."/>
            <person name="McCowan C."/>
            <person name="Murphy C."/>
            <person name="Pearson M."/>
            <person name="Poon T.W."/>
            <person name="Priest M."/>
            <person name="Roberts A."/>
            <person name="Saif S."/>
            <person name="Shea T."/>
            <person name="Sisk P."/>
            <person name="Sykes S."/>
            <person name="Wortman J."/>
            <person name="Nusbaum C."/>
            <person name="Birren B."/>
        </authorList>
    </citation>
    <scope>NUCLEOTIDE SEQUENCE [LARGE SCALE GENOMIC DNA]</scope>
    <source>
        <strain evidence="8 9">DSM 19448</strain>
    </source>
</reference>
<feature type="transmembrane region" description="Helical" evidence="7">
    <location>
        <begin position="177"/>
        <end position="197"/>
    </location>
</feature>
<dbReference type="PRINTS" id="PR00176">
    <property type="entry name" value="NANEUSMPORT"/>
</dbReference>
<dbReference type="PANTHER" id="PTHR42948:SF1">
    <property type="entry name" value="TRANSPORTER"/>
    <property type="match status" value="1"/>
</dbReference>
<dbReference type="RefSeq" id="WP_009860625.1">
    <property type="nucleotide sequence ID" value="NZ_KQ033912.1"/>
</dbReference>
<evidence type="ECO:0000256" key="1">
    <source>
        <dbReference type="ARBA" id="ARBA00004141"/>
    </source>
</evidence>
<feature type="transmembrane region" description="Helical" evidence="7">
    <location>
        <begin position="299"/>
        <end position="322"/>
    </location>
</feature>
<dbReference type="AlphaFoldDB" id="A0A0F5JHG8"/>
<feature type="transmembrane region" description="Helical" evidence="7">
    <location>
        <begin position="12"/>
        <end position="30"/>
    </location>
</feature>
<dbReference type="CDD" id="cd10336">
    <property type="entry name" value="SLC6sbd_Tyt1-Like"/>
    <property type="match status" value="1"/>
</dbReference>
<dbReference type="PROSITE" id="PS00610">
    <property type="entry name" value="NA_NEUROTRAN_SYMP_1"/>
    <property type="match status" value="1"/>
</dbReference>
<dbReference type="GO" id="GO:0016020">
    <property type="term" value="C:membrane"/>
    <property type="evidence" value="ECO:0007669"/>
    <property type="project" value="UniProtKB-SubCell"/>
</dbReference>
<feature type="transmembrane region" description="Helical" evidence="7">
    <location>
        <begin position="343"/>
        <end position="362"/>
    </location>
</feature>
<evidence type="ECO:0000313" key="8">
    <source>
        <dbReference type="EMBL" id="KKB56922.1"/>
    </source>
</evidence>
<dbReference type="Pfam" id="PF00209">
    <property type="entry name" value="SNF"/>
    <property type="match status" value="2"/>
</dbReference>
<dbReference type="HOGENOM" id="CLU_006855_3_4_10"/>
<dbReference type="PATRIC" id="fig|927665.4.peg.1608"/>
<dbReference type="NCBIfam" id="NF037979">
    <property type="entry name" value="Na_transp"/>
    <property type="match status" value="1"/>
</dbReference>
<evidence type="ECO:0000256" key="5">
    <source>
        <dbReference type="ARBA" id="ARBA00023136"/>
    </source>
</evidence>
<sequence length="456" mass="49788">MANKDRVTFGSKIGVILATVGCAVGLGSIWRFPYMVGSNGGGAFLLVFMICTVLLGLPIMITEFFIGRHSRRNAAGAFKELAPGTQWSLIGYNGVLAAFLILGFYSVVSGWTLEYIWQAMTGSLSGKTTAEFTTEFEAFSSSALRPIGWTIVFIAITHFIIVSGVEKGIERASKIMMPALFLILLVLCIRSITLPGVNEGLSFLFKPDFEKITSSVILSAMGQTFFSLSIGMGCLITYSSYFGKDTNLQLTAIQVTVLNTFVALLAGIMVFPAVFSFGIEPTAGPELVFITLPNIFEQLPFGNIWSFIFFILLALAALTSTISLHEVATAYVHEEYHMTRKKAAWIVSAGVAVIGALASLSFGLLKEYTIGGLIIFDALDYLTAKIMMPIGGMMICVFVGLRIERKVLKEELTNKGTITFYFFNTYAFFIKYIAPVAIGLIFLNELGLIKKITSLF</sequence>
<dbReference type="STRING" id="927665.HMPREF1535_01574"/>
<evidence type="ECO:0000256" key="3">
    <source>
        <dbReference type="ARBA" id="ARBA00022692"/>
    </source>
</evidence>
<keyword evidence="3 6" id="KW-0812">Transmembrane</keyword>
<name>A0A0F5JHG8_9BACT</name>
<dbReference type="InterPro" id="IPR047218">
    <property type="entry name" value="YocR/YhdH-like"/>
</dbReference>
<dbReference type="SUPFAM" id="SSF161070">
    <property type="entry name" value="SNF-like"/>
    <property type="match status" value="1"/>
</dbReference>
<evidence type="ECO:0000256" key="6">
    <source>
        <dbReference type="RuleBase" id="RU003732"/>
    </source>
</evidence>
<feature type="transmembrane region" description="Helical" evidence="7">
    <location>
        <begin position="382"/>
        <end position="401"/>
    </location>
</feature>
<comment type="subcellular location">
    <subcellularLocation>
        <location evidence="1">Membrane</location>
        <topology evidence="1">Multi-pass membrane protein</topology>
    </subcellularLocation>
</comment>
<keyword evidence="2 6" id="KW-0813">Transport</keyword>
<dbReference type="InterPro" id="IPR037272">
    <property type="entry name" value="SNS_sf"/>
</dbReference>
<dbReference type="PROSITE" id="PS50267">
    <property type="entry name" value="NA_NEUROTRAN_SYMP_3"/>
    <property type="match status" value="1"/>
</dbReference>
<organism evidence="8 9">
    <name type="scientific">Parabacteroides goldsteinii DSM 19448 = WAL 12034</name>
    <dbReference type="NCBI Taxonomy" id="927665"/>
    <lineage>
        <taxon>Bacteria</taxon>
        <taxon>Pseudomonadati</taxon>
        <taxon>Bacteroidota</taxon>
        <taxon>Bacteroidia</taxon>
        <taxon>Bacteroidales</taxon>
        <taxon>Tannerellaceae</taxon>
        <taxon>Parabacteroides</taxon>
    </lineage>
</organism>
<evidence type="ECO:0000313" key="9">
    <source>
        <dbReference type="Proteomes" id="UP000033047"/>
    </source>
</evidence>
<comment type="similarity">
    <text evidence="6">Belongs to the sodium:neurotransmitter symporter (SNF) (TC 2.A.22) family.</text>
</comment>
<proteinExistence type="inferred from homology"/>